<name>A0A1F5GUK1_9BACT</name>
<evidence type="ECO:0000313" key="1">
    <source>
        <dbReference type="EMBL" id="OGD95509.1"/>
    </source>
</evidence>
<organism evidence="1 2">
    <name type="scientific">Candidatus Curtissbacteria bacterium RIFCSPLOWO2_01_FULL_37_9</name>
    <dbReference type="NCBI Taxonomy" id="1797724"/>
    <lineage>
        <taxon>Bacteria</taxon>
        <taxon>Candidatus Curtissiibacteriota</taxon>
    </lineage>
</organism>
<evidence type="ECO:0000313" key="2">
    <source>
        <dbReference type="Proteomes" id="UP000178336"/>
    </source>
</evidence>
<sequence>MNLDLSKLTKDEIPEWITSYLNVHDGKRAHSAFQFTINGVTYPFVRNFNFAALPDPPLQRRYSMMAALFLTRPGDLMFFFQSDPQWSGEDITSRRGLRGIYYVSSAPFRGTDDIKDEKTGYTMLGHCPNCGSFRSTLSMKCPHCDKLYPVMNIPSRPDPYHFLLLSLRIEIAPLIVFERAISDERCYADMSDTGMIWIGRHDNQMGAGKGSSVRQLLPEEAVKITRMMITEPGQIISFPPKKQYVNEKKEILNNDGTKVTNLELRVINREIKIVSQEHMLNFDIAKSIDNSDSSFVKALGNDFSVSEIEYVSSEFPWGYTAGESDFVVGLKNEKARYKLFIMEFKRDKIDDDAMIQVSLYTRWVVQVMSQFSIPKVESIIVYPVVVGRRLIAGTLRPAPFSFRASYNSGVSVVVDVKSPSFIQYVPEGEFTKNGIIYASSLIYKNESENILLVKWIPEVGIVTSQVERNWTKNASWKPITERVNE</sequence>
<accession>A0A1F5GUK1</accession>
<dbReference type="STRING" id="1797724.A3A48_03675"/>
<gene>
    <name evidence="1" type="ORF">A3A48_03675</name>
</gene>
<comment type="caution">
    <text evidence="1">The sequence shown here is derived from an EMBL/GenBank/DDBJ whole genome shotgun (WGS) entry which is preliminary data.</text>
</comment>
<dbReference type="AlphaFoldDB" id="A0A1F5GUK1"/>
<dbReference type="EMBL" id="MFBN01000018">
    <property type="protein sequence ID" value="OGD95509.1"/>
    <property type="molecule type" value="Genomic_DNA"/>
</dbReference>
<dbReference type="Proteomes" id="UP000178336">
    <property type="component" value="Unassembled WGS sequence"/>
</dbReference>
<reference evidence="1 2" key="1">
    <citation type="journal article" date="2016" name="Nat. Commun.">
        <title>Thousands of microbial genomes shed light on interconnected biogeochemical processes in an aquifer system.</title>
        <authorList>
            <person name="Anantharaman K."/>
            <person name="Brown C.T."/>
            <person name="Hug L.A."/>
            <person name="Sharon I."/>
            <person name="Castelle C.J."/>
            <person name="Probst A.J."/>
            <person name="Thomas B.C."/>
            <person name="Singh A."/>
            <person name="Wilkins M.J."/>
            <person name="Karaoz U."/>
            <person name="Brodie E.L."/>
            <person name="Williams K.H."/>
            <person name="Hubbard S.S."/>
            <person name="Banfield J.F."/>
        </authorList>
    </citation>
    <scope>NUCLEOTIDE SEQUENCE [LARGE SCALE GENOMIC DNA]</scope>
</reference>
<proteinExistence type="predicted"/>
<protein>
    <submittedName>
        <fullName evidence="1">Uncharacterized protein</fullName>
    </submittedName>
</protein>